<proteinExistence type="predicted"/>
<dbReference type="Proteomes" id="UP001358586">
    <property type="component" value="Chromosome 4"/>
</dbReference>
<evidence type="ECO:0000313" key="2">
    <source>
        <dbReference type="Proteomes" id="UP001358586"/>
    </source>
</evidence>
<reference evidence="1 2" key="1">
    <citation type="submission" date="2023-03" db="EMBL/GenBank/DDBJ databases">
        <title>WGS of Gossypium arboreum.</title>
        <authorList>
            <person name="Yu D."/>
        </authorList>
    </citation>
    <scope>NUCLEOTIDE SEQUENCE [LARGE SCALE GENOMIC DNA]</scope>
    <source>
        <tissue evidence="1">Leaf</tissue>
    </source>
</reference>
<keyword evidence="2" id="KW-1185">Reference proteome</keyword>
<name>A0ABR0QAK1_GOSAR</name>
<protein>
    <submittedName>
        <fullName evidence="1">Uncharacterized protein</fullName>
    </submittedName>
</protein>
<organism evidence="1 2">
    <name type="scientific">Gossypium arboreum</name>
    <name type="common">Tree cotton</name>
    <name type="synonym">Gossypium nanking</name>
    <dbReference type="NCBI Taxonomy" id="29729"/>
    <lineage>
        <taxon>Eukaryota</taxon>
        <taxon>Viridiplantae</taxon>
        <taxon>Streptophyta</taxon>
        <taxon>Embryophyta</taxon>
        <taxon>Tracheophyta</taxon>
        <taxon>Spermatophyta</taxon>
        <taxon>Magnoliopsida</taxon>
        <taxon>eudicotyledons</taxon>
        <taxon>Gunneridae</taxon>
        <taxon>Pentapetalae</taxon>
        <taxon>rosids</taxon>
        <taxon>malvids</taxon>
        <taxon>Malvales</taxon>
        <taxon>Malvaceae</taxon>
        <taxon>Malvoideae</taxon>
        <taxon>Gossypium</taxon>
    </lineage>
</organism>
<evidence type="ECO:0000313" key="1">
    <source>
        <dbReference type="EMBL" id="KAK5836276.1"/>
    </source>
</evidence>
<comment type="caution">
    <text evidence="1">The sequence shown here is derived from an EMBL/GenBank/DDBJ whole genome shotgun (WGS) entry which is preliminary data.</text>
</comment>
<gene>
    <name evidence="1" type="ORF">PVK06_012050</name>
</gene>
<sequence>MGTIFHQKIADYFAKKTRILVFPSLVMLLCQQRGIVPRAGEKILESKGPVNESFVERMTQGKDTPILKEAETNKKRKGKAKADRRGTNLNAETPLWRTLKDVQKMVNSINNRQIKLVTTVKDIERSHNLFYDYTRAWNSSIVPTLSQLSSSPLPEFPIPVASPLLVQVSDTEKDKESRDIEECLRKIDSLFEDGIFADHEDIVVEKEVATAEEKVLAEDKVVAEEEKVAENEKEKRRRIFC</sequence>
<dbReference type="EMBL" id="JARKNE010000004">
    <property type="protein sequence ID" value="KAK5836276.1"/>
    <property type="molecule type" value="Genomic_DNA"/>
</dbReference>
<accession>A0ABR0QAK1</accession>